<dbReference type="EMBL" id="JAFHDT010000024">
    <property type="protein sequence ID" value="KAI7792076.1"/>
    <property type="molecule type" value="Genomic_DNA"/>
</dbReference>
<accession>A0A9W7W9G2</accession>
<dbReference type="InterPro" id="IPR016187">
    <property type="entry name" value="CTDL_fold"/>
</dbReference>
<evidence type="ECO:0000313" key="4">
    <source>
        <dbReference type="Proteomes" id="UP001059041"/>
    </source>
</evidence>
<dbReference type="Proteomes" id="UP001059041">
    <property type="component" value="Linkage Group LG24"/>
</dbReference>
<evidence type="ECO:0000259" key="2">
    <source>
        <dbReference type="PROSITE" id="PS50041"/>
    </source>
</evidence>
<dbReference type="SMART" id="SM00034">
    <property type="entry name" value="CLECT"/>
    <property type="match status" value="1"/>
</dbReference>
<proteinExistence type="predicted"/>
<keyword evidence="4" id="KW-1185">Reference proteome</keyword>
<comment type="caution">
    <text evidence="3">The sequence shown here is derived from an EMBL/GenBank/DDBJ whole genome shotgun (WGS) entry which is preliminary data.</text>
</comment>
<reference evidence="3" key="1">
    <citation type="submission" date="2021-02" db="EMBL/GenBank/DDBJ databases">
        <title>Comparative genomics reveals that relaxation of natural selection precedes convergent phenotypic evolution of cavefish.</title>
        <authorList>
            <person name="Peng Z."/>
        </authorList>
    </citation>
    <scope>NUCLEOTIDE SEQUENCE</scope>
    <source>
        <tissue evidence="3">Muscle</tissue>
    </source>
</reference>
<dbReference type="AlphaFoldDB" id="A0A9W7W9G2"/>
<feature type="non-terminal residue" evidence="3">
    <location>
        <position position="251"/>
    </location>
</feature>
<dbReference type="PROSITE" id="PS50041">
    <property type="entry name" value="C_TYPE_LECTIN_2"/>
    <property type="match status" value="2"/>
</dbReference>
<gene>
    <name evidence="3" type="ORF">IRJ41_020742</name>
</gene>
<dbReference type="InterPro" id="IPR001304">
    <property type="entry name" value="C-type_lectin-like"/>
</dbReference>
<sequence>AWTGVYNDIMSWRWSYQDEPLTFLGWYLGEPNNNYGIQECAGFYDGTWHDMVCSETKPFVCYNVGANRFVLVTNIARTWNDAQSYCRQHHTDLATIRTQAENDQLTIMMSSFSYAWIGLFRDSWKWSDGTNVSMSSINWMFTKDITGQMRPCGVIDNSGLIDDWPCSTRFYFICKLSKKKQLVRLEVISGQNVNDPAVMGSILQLLKQKLKDHGIEKHTTLAWRLQPDGNVFSSKDETERNANQQYCPLSL</sequence>
<dbReference type="Gene3D" id="3.10.100.10">
    <property type="entry name" value="Mannose-Binding Protein A, subunit A"/>
    <property type="match status" value="2"/>
</dbReference>
<dbReference type="PANTHER" id="PTHR45784">
    <property type="entry name" value="C-TYPE LECTIN DOMAIN FAMILY 20 MEMBER A-RELATED"/>
    <property type="match status" value="1"/>
</dbReference>
<evidence type="ECO:0000313" key="3">
    <source>
        <dbReference type="EMBL" id="KAI7792076.1"/>
    </source>
</evidence>
<feature type="domain" description="C-type lectin" evidence="2">
    <location>
        <begin position="1"/>
        <end position="62"/>
    </location>
</feature>
<name>A0A9W7W9G2_TRIRA</name>
<dbReference type="Pfam" id="PF00059">
    <property type="entry name" value="Lectin_C"/>
    <property type="match status" value="2"/>
</dbReference>
<evidence type="ECO:0000256" key="1">
    <source>
        <dbReference type="ARBA" id="ARBA00023157"/>
    </source>
</evidence>
<dbReference type="InterPro" id="IPR018378">
    <property type="entry name" value="C-type_lectin_CS"/>
</dbReference>
<dbReference type="PANTHER" id="PTHR45784:SF3">
    <property type="entry name" value="C-TYPE LECTIN DOMAIN FAMILY 4 MEMBER K-LIKE-RELATED"/>
    <property type="match status" value="1"/>
</dbReference>
<keyword evidence="1" id="KW-1015">Disulfide bond</keyword>
<feature type="domain" description="C-type lectin" evidence="2">
    <location>
        <begin position="61"/>
        <end position="175"/>
    </location>
</feature>
<dbReference type="PROSITE" id="PS00615">
    <property type="entry name" value="C_TYPE_LECTIN_1"/>
    <property type="match status" value="1"/>
</dbReference>
<protein>
    <submittedName>
        <fullName evidence="3">L-selectin-like</fullName>
    </submittedName>
</protein>
<dbReference type="SUPFAM" id="SSF56436">
    <property type="entry name" value="C-type lectin-like"/>
    <property type="match status" value="2"/>
</dbReference>
<organism evidence="3 4">
    <name type="scientific">Triplophysa rosa</name>
    <name type="common">Cave loach</name>
    <dbReference type="NCBI Taxonomy" id="992332"/>
    <lineage>
        <taxon>Eukaryota</taxon>
        <taxon>Metazoa</taxon>
        <taxon>Chordata</taxon>
        <taxon>Craniata</taxon>
        <taxon>Vertebrata</taxon>
        <taxon>Euteleostomi</taxon>
        <taxon>Actinopterygii</taxon>
        <taxon>Neopterygii</taxon>
        <taxon>Teleostei</taxon>
        <taxon>Ostariophysi</taxon>
        <taxon>Cypriniformes</taxon>
        <taxon>Nemacheilidae</taxon>
        <taxon>Triplophysa</taxon>
    </lineage>
</organism>
<dbReference type="InterPro" id="IPR016186">
    <property type="entry name" value="C-type_lectin-like/link_sf"/>
</dbReference>